<reference evidence="5 6" key="1">
    <citation type="submission" date="2020-07" db="EMBL/GenBank/DDBJ databases">
        <title>Sequencing the genomes of 1000 actinobacteria strains.</title>
        <authorList>
            <person name="Klenk H.-P."/>
        </authorList>
    </citation>
    <scope>NUCLEOTIDE SEQUENCE [LARGE SCALE GENOMIC DNA]</scope>
    <source>
        <strain evidence="5 6">DSM 45772</strain>
    </source>
</reference>
<dbReference type="Gene3D" id="3.40.50.10350">
    <property type="entry name" value="Glycerate kinase, domain 1"/>
    <property type="match status" value="1"/>
</dbReference>
<dbReference type="GO" id="GO:0031388">
    <property type="term" value="P:organic acid phosphorylation"/>
    <property type="evidence" value="ECO:0007669"/>
    <property type="project" value="UniProtKB-UniRule"/>
</dbReference>
<dbReference type="PIRSF" id="PIRSF006078">
    <property type="entry name" value="GlxK"/>
    <property type="match status" value="1"/>
</dbReference>
<dbReference type="NCBIfam" id="TIGR00045">
    <property type="entry name" value="glycerate kinase"/>
    <property type="match status" value="1"/>
</dbReference>
<dbReference type="PANTHER" id="PTHR21599">
    <property type="entry name" value="GLYCERATE KINASE"/>
    <property type="match status" value="1"/>
</dbReference>
<dbReference type="Gene3D" id="3.90.1510.10">
    <property type="entry name" value="Glycerate kinase, domain 2"/>
    <property type="match status" value="1"/>
</dbReference>
<dbReference type="InterPro" id="IPR018197">
    <property type="entry name" value="Glycerate_kinase_RE-like"/>
</dbReference>
<comment type="similarity">
    <text evidence="1 4">Belongs to the glycerate kinase type-1 family.</text>
</comment>
<organism evidence="5 6">
    <name type="scientific">Actinomycetospora corticicola</name>
    <dbReference type="NCBI Taxonomy" id="663602"/>
    <lineage>
        <taxon>Bacteria</taxon>
        <taxon>Bacillati</taxon>
        <taxon>Actinomycetota</taxon>
        <taxon>Actinomycetes</taxon>
        <taxon>Pseudonocardiales</taxon>
        <taxon>Pseudonocardiaceae</taxon>
        <taxon>Actinomycetospora</taxon>
    </lineage>
</organism>
<evidence type="ECO:0000256" key="2">
    <source>
        <dbReference type="ARBA" id="ARBA00022679"/>
    </source>
</evidence>
<evidence type="ECO:0000256" key="1">
    <source>
        <dbReference type="ARBA" id="ARBA00006284"/>
    </source>
</evidence>
<keyword evidence="6" id="KW-1185">Reference proteome</keyword>
<dbReference type="InterPro" id="IPR018193">
    <property type="entry name" value="Glyc_kinase_flavodox-like_fold"/>
</dbReference>
<accession>A0A7Y9DVA1</accession>
<dbReference type="EMBL" id="JACCBN010000001">
    <property type="protein sequence ID" value="NYD36136.1"/>
    <property type="molecule type" value="Genomic_DNA"/>
</dbReference>
<protein>
    <submittedName>
        <fullName evidence="5">Glycerate kinase</fullName>
        <ecNumber evidence="5">2.7.1.31</ecNumber>
    </submittedName>
</protein>
<keyword evidence="3 4" id="KW-0418">Kinase</keyword>
<evidence type="ECO:0000313" key="5">
    <source>
        <dbReference type="EMBL" id="NYD36136.1"/>
    </source>
</evidence>
<dbReference type="AlphaFoldDB" id="A0A7Y9DVA1"/>
<dbReference type="Proteomes" id="UP000535890">
    <property type="component" value="Unassembled WGS sequence"/>
</dbReference>
<dbReference type="PANTHER" id="PTHR21599:SF0">
    <property type="entry name" value="GLYCERATE KINASE"/>
    <property type="match status" value="1"/>
</dbReference>
<evidence type="ECO:0000256" key="3">
    <source>
        <dbReference type="ARBA" id="ARBA00022777"/>
    </source>
</evidence>
<dbReference type="SUPFAM" id="SSF110738">
    <property type="entry name" value="Glycerate kinase I"/>
    <property type="match status" value="1"/>
</dbReference>
<keyword evidence="2 4" id="KW-0808">Transferase</keyword>
<dbReference type="InterPro" id="IPR004381">
    <property type="entry name" value="Glycerate_kinase"/>
</dbReference>
<evidence type="ECO:0000256" key="4">
    <source>
        <dbReference type="PIRNR" id="PIRNR006078"/>
    </source>
</evidence>
<dbReference type="Pfam" id="PF02595">
    <property type="entry name" value="Gly_kinase"/>
    <property type="match status" value="1"/>
</dbReference>
<name>A0A7Y9DVA1_9PSEU</name>
<dbReference type="EC" id="2.7.1.31" evidence="5"/>
<evidence type="ECO:0000313" key="6">
    <source>
        <dbReference type="Proteomes" id="UP000535890"/>
    </source>
</evidence>
<gene>
    <name evidence="5" type="ORF">BJ983_002238</name>
</gene>
<dbReference type="InterPro" id="IPR036129">
    <property type="entry name" value="Glycerate_kinase_sf"/>
</dbReference>
<dbReference type="GO" id="GO:0008887">
    <property type="term" value="F:glycerate kinase activity"/>
    <property type="evidence" value="ECO:0007669"/>
    <property type="project" value="UniProtKB-UniRule"/>
</dbReference>
<sequence length="363" mass="35884">MHVLVAPDKFKGSLPAVGVAEAIARALTDHGHTVELCPIADGGDGTVDAAVAAGFERRALTAAGPTGEPVATSFARSGDTAVVELADVCGLVRLPGGVLEPYTSSTRGLGEVVRAALDAGAGRIVLGLGGSASTDGGAGLAQALGAVLRDADGRELPPGTGGGGLPAVVTAERPPRLGATIEVACDVDNPLLGEHGAAAVYGPQKGAGPDDVEALDAALAHWAEVVGPDLAEVPGAGAAGGAGFGLMSLLDARLRPGFDLVADLLGFDERLARADLVVTGEGRLDAQTLRGKGPAGVAARARAAGVEVLAVAGRVDLDAAELAAAGIVGTAALLDLEPDLDRAQAHAAELVTRAVDQLLRATR</sequence>
<dbReference type="RefSeq" id="WP_179793865.1">
    <property type="nucleotide sequence ID" value="NZ_BAABHP010000007.1"/>
</dbReference>
<proteinExistence type="inferred from homology"/>
<comment type="caution">
    <text evidence="5">The sequence shown here is derived from an EMBL/GenBank/DDBJ whole genome shotgun (WGS) entry which is preliminary data.</text>
</comment>